<dbReference type="Proteomes" id="UP001234297">
    <property type="component" value="Chromosome 8"/>
</dbReference>
<evidence type="ECO:0000313" key="1">
    <source>
        <dbReference type="EMBL" id="KAJ8633347.1"/>
    </source>
</evidence>
<dbReference type="EMBL" id="CM056816">
    <property type="protein sequence ID" value="KAJ8633347.1"/>
    <property type="molecule type" value="Genomic_DNA"/>
</dbReference>
<protein>
    <submittedName>
        <fullName evidence="1">Uncharacterized protein</fullName>
    </submittedName>
</protein>
<organism evidence="1 2">
    <name type="scientific">Persea americana</name>
    <name type="common">Avocado</name>
    <dbReference type="NCBI Taxonomy" id="3435"/>
    <lineage>
        <taxon>Eukaryota</taxon>
        <taxon>Viridiplantae</taxon>
        <taxon>Streptophyta</taxon>
        <taxon>Embryophyta</taxon>
        <taxon>Tracheophyta</taxon>
        <taxon>Spermatophyta</taxon>
        <taxon>Magnoliopsida</taxon>
        <taxon>Magnoliidae</taxon>
        <taxon>Laurales</taxon>
        <taxon>Lauraceae</taxon>
        <taxon>Persea</taxon>
    </lineage>
</organism>
<gene>
    <name evidence="1" type="ORF">MRB53_026683</name>
</gene>
<comment type="caution">
    <text evidence="1">The sequence shown here is derived from an EMBL/GenBank/DDBJ whole genome shotgun (WGS) entry which is preliminary data.</text>
</comment>
<reference evidence="1 2" key="1">
    <citation type="journal article" date="2022" name="Hortic Res">
        <title>A haplotype resolved chromosomal level avocado genome allows analysis of novel avocado genes.</title>
        <authorList>
            <person name="Nath O."/>
            <person name="Fletcher S.J."/>
            <person name="Hayward A."/>
            <person name="Shaw L.M."/>
            <person name="Masouleh A.K."/>
            <person name="Furtado A."/>
            <person name="Henry R.J."/>
            <person name="Mitter N."/>
        </authorList>
    </citation>
    <scope>NUCLEOTIDE SEQUENCE [LARGE SCALE GENOMIC DNA]</scope>
    <source>
        <strain evidence="2">cv. Hass</strain>
    </source>
</reference>
<keyword evidence="2" id="KW-1185">Reference proteome</keyword>
<name>A0ACC2LJT5_PERAE</name>
<accession>A0ACC2LJT5</accession>
<sequence>MFECILAVRGTNVAFLVRWRKMFDPMVEFPHLKENHPDRFPLAHTQALANSDLPSRNPMPEDGEDLLPRGSDDGASTVPPCPSTRGWNCSDLCTRPIQQP</sequence>
<evidence type="ECO:0000313" key="2">
    <source>
        <dbReference type="Proteomes" id="UP001234297"/>
    </source>
</evidence>
<proteinExistence type="predicted"/>